<name>A0AAW7AHS3_9STAP</name>
<evidence type="ECO:0000313" key="2">
    <source>
        <dbReference type="Proteomes" id="UP001174037"/>
    </source>
</evidence>
<sequence>MTIQTHNTAFSLYAAMKVSTAQTIPGTLTLLNDEIPFQASRPLKGTENKDAFHFNEVKNVKFGFSFSPFRIVIIDNDGESWIFDQVNRKDGKRFVELYNSINKIKEENHSYYRN</sequence>
<proteinExistence type="predicted"/>
<gene>
    <name evidence="1" type="ORF">P1A27_06795</name>
</gene>
<dbReference type="RefSeq" id="WP_285323459.1">
    <property type="nucleotide sequence ID" value="NZ_JARGCK010000003.1"/>
</dbReference>
<reference evidence="1" key="1">
    <citation type="journal article" date="2023" name="Int. J. Mol. Sci.">
        <title>Antibiotic Resistance/Susceptibility Profiles of Staphylococcus equorum Strains from Cheese, and Genome Analysis for Antibiotic Resistance Genes.</title>
        <authorList>
            <person name="Vazquez L."/>
            <person name="Srednik M.E."/>
            <person name="Rodriguez J."/>
            <person name="Florez A.B."/>
            <person name="Mayo B."/>
        </authorList>
    </citation>
    <scope>NUCLEOTIDE SEQUENCE</scope>
    <source>
        <strain evidence="1">5A3I</strain>
    </source>
</reference>
<dbReference type="AlphaFoldDB" id="A0AAW7AHS3"/>
<accession>A0AAW7AHS3</accession>
<reference evidence="1" key="2">
    <citation type="submission" date="2023-03" db="EMBL/GenBank/DDBJ databases">
        <authorList>
            <person name="Vazquez L."/>
            <person name="Rodriguez J."/>
            <person name="Mayo B."/>
            <person name="Florez A.B."/>
        </authorList>
    </citation>
    <scope>NUCLEOTIDE SEQUENCE</scope>
    <source>
        <strain evidence="1">5A3I</strain>
    </source>
</reference>
<comment type="caution">
    <text evidence="1">The sequence shown here is derived from an EMBL/GenBank/DDBJ whole genome shotgun (WGS) entry which is preliminary data.</text>
</comment>
<protein>
    <submittedName>
        <fullName evidence="1">Uncharacterized protein</fullName>
    </submittedName>
</protein>
<evidence type="ECO:0000313" key="1">
    <source>
        <dbReference type="EMBL" id="MDK9865672.1"/>
    </source>
</evidence>
<organism evidence="1 2">
    <name type="scientific">Staphylococcus equorum</name>
    <dbReference type="NCBI Taxonomy" id="246432"/>
    <lineage>
        <taxon>Bacteria</taxon>
        <taxon>Bacillati</taxon>
        <taxon>Bacillota</taxon>
        <taxon>Bacilli</taxon>
        <taxon>Bacillales</taxon>
        <taxon>Staphylococcaceae</taxon>
        <taxon>Staphylococcus</taxon>
    </lineage>
</organism>
<dbReference type="EMBL" id="JARGCK010000003">
    <property type="protein sequence ID" value="MDK9865672.1"/>
    <property type="molecule type" value="Genomic_DNA"/>
</dbReference>
<dbReference type="Proteomes" id="UP001174037">
    <property type="component" value="Unassembled WGS sequence"/>
</dbReference>